<dbReference type="Pfam" id="PF03413">
    <property type="entry name" value="PepSY"/>
    <property type="match status" value="1"/>
</dbReference>
<comment type="caution">
    <text evidence="3">The sequence shown here is derived from an EMBL/GenBank/DDBJ whole genome shotgun (WGS) entry which is preliminary data.</text>
</comment>
<sequence length="107" mass="11872">MMRRPTPTLAALTLALLLGLPAYALADDDGRRSAEIIKTFDLISADQARAIALKEAPGVVTELELDDRDYAKGWKWEVEVVDADGREVEVDLDAKTGKVLKIDKDWF</sequence>
<proteinExistence type="predicted"/>
<feature type="domain" description="PepSY" evidence="2">
    <location>
        <begin position="43"/>
        <end position="102"/>
    </location>
</feature>
<accession>A0ABT1XJ04</accession>
<protein>
    <submittedName>
        <fullName evidence="3">PepSY domain-containing protein</fullName>
    </submittedName>
</protein>
<feature type="signal peptide" evidence="1">
    <location>
        <begin position="1"/>
        <end position="26"/>
    </location>
</feature>
<dbReference type="Gene3D" id="3.10.450.40">
    <property type="match status" value="1"/>
</dbReference>
<reference evidence="3" key="1">
    <citation type="submission" date="2022-07" db="EMBL/GenBank/DDBJ databases">
        <authorList>
            <person name="Xamxidin M."/>
        </authorList>
    </citation>
    <scope>NUCLEOTIDE SEQUENCE</scope>
    <source>
        <strain evidence="3">YS8-69</strain>
    </source>
</reference>
<evidence type="ECO:0000313" key="3">
    <source>
        <dbReference type="EMBL" id="MCR2747265.1"/>
    </source>
</evidence>
<gene>
    <name evidence="3" type="ORF">NSP04_11450</name>
</gene>
<name>A0ABT1XJ04_9BURK</name>
<keyword evidence="1" id="KW-0732">Signal</keyword>
<evidence type="ECO:0000313" key="4">
    <source>
        <dbReference type="Proteomes" id="UP001165267"/>
    </source>
</evidence>
<evidence type="ECO:0000259" key="2">
    <source>
        <dbReference type="Pfam" id="PF03413"/>
    </source>
</evidence>
<keyword evidence="4" id="KW-1185">Reference proteome</keyword>
<feature type="chain" id="PRO_5046195642" evidence="1">
    <location>
        <begin position="27"/>
        <end position="107"/>
    </location>
</feature>
<dbReference type="EMBL" id="JANKHG010000018">
    <property type="protein sequence ID" value="MCR2747265.1"/>
    <property type="molecule type" value="Genomic_DNA"/>
</dbReference>
<dbReference type="InterPro" id="IPR025711">
    <property type="entry name" value="PepSY"/>
</dbReference>
<dbReference type="RefSeq" id="WP_257512488.1">
    <property type="nucleotide sequence ID" value="NZ_JANKHG010000018.1"/>
</dbReference>
<evidence type="ECO:0000256" key="1">
    <source>
        <dbReference type="SAM" id="SignalP"/>
    </source>
</evidence>
<dbReference type="Proteomes" id="UP001165267">
    <property type="component" value="Unassembled WGS sequence"/>
</dbReference>
<organism evidence="3 4">
    <name type="scientific">Limnobacter parvus</name>
    <dbReference type="NCBI Taxonomy" id="2939690"/>
    <lineage>
        <taxon>Bacteria</taxon>
        <taxon>Pseudomonadati</taxon>
        <taxon>Pseudomonadota</taxon>
        <taxon>Betaproteobacteria</taxon>
        <taxon>Burkholderiales</taxon>
        <taxon>Burkholderiaceae</taxon>
        <taxon>Limnobacter</taxon>
    </lineage>
</organism>